<dbReference type="PANTHER" id="PTHR24223">
    <property type="entry name" value="ATP-BINDING CASSETTE SUB-FAMILY C"/>
    <property type="match status" value="1"/>
</dbReference>
<feature type="transmembrane region" description="Helical" evidence="10">
    <location>
        <begin position="1017"/>
        <end position="1042"/>
    </location>
</feature>
<keyword evidence="4" id="KW-0677">Repeat</keyword>
<dbReference type="CDD" id="cd03244">
    <property type="entry name" value="ABCC_MRP_domain2"/>
    <property type="match status" value="1"/>
</dbReference>
<dbReference type="Pfam" id="PF00005">
    <property type="entry name" value="ABC_tran"/>
    <property type="match status" value="2"/>
</dbReference>
<feature type="compositionally biased region" description="Low complexity" evidence="9">
    <location>
        <begin position="454"/>
        <end position="464"/>
    </location>
</feature>
<sequence>MDASFRPWGQMGQFLLQEAWNPFILAQIIANDLLILPVVFAYISALWQTIVGISQAVRIAARRANNPTSDPDIGLVEGLKVHIRSYGGYVIFGFMIARIVGSLGLLYLSLVASQQHCQHTPVYNFCVKPVVMTFTFSSILAGISLSSRQLSDRATTHNTLLLLLTLAIYVYRDIWPLATYFLEPVDAAEGNYLWAKISILAVTAIFLPLFTPNVYVPADPEHPMPIPGRELVDPWISKLLFTYIDPVVVSANKVSHLKFDQLPPLLDVDYASYVTKQAFPHLDPFVTGKRRHLFWGLMYAFRKEFFMIAICLLATSACTFAAPISIINILGYLETNGKYATVKPWFWVILFFTGAFFKSVVQHWELYLQTVILVRAQALLTQLVFEHSLRIRMKAETPSDKPISQPPTPSAPSIAEGEADEESSTAAGSDAEDNISDNGGTQSSSTEVASPHESSPANSKASSKGKAKADSTEEVNKTVGDTGNLLGRINVLVTSDLGTIVDGTDFLTFVLYVPLQICLSLIFLGNVLGWSAFVSLFVTFGLGPIAGFLAKKIQDVQTVKMQKTDARVQTISEVIGVIRMVKLFGWETNMSKRVEEKREEELLWIWKLRVLDIVTNIVSNVIPTLAMFATYATYTVVMKEELSASKIFSSITVFNILRNQIAQISWQAGMIVQTKVSLDRFTNFLNETELLDQFTAKQENSQDVILSAGEDGINNDVIGFRNATFVWSAQERDGSLTPTSRYFRLHIEDELLFKRNCINMIVGPTGSGKTSLLMALLGEMHFIPSQVDSWFNLPRGGNVAYAAQESWVQSATIRENILFGSAYDEDRYKKVIYQCALERDLELFDAGDSTEVGERGLTLSGGQKARVTLARAIYSNAEIILLDDVLAALDVHTSVWIVNKCFRGDLVKGRTIILVTHNIALIGSVAGFVVSLGIDGRVQMQGTDISGLLKSNPRLASEVEEEKKVLEEETKTDSKTDAEPAPKATADGKLVVAEEIVQGHVTWNSIKLLVSALGGNYPILFFAVLVGCTAVSTCIYTAQTWFLGVWGSQYETHSPSEVRLYFYLSVFASIIVAHITISASLQLFYTHRTLHSSRTIHAKLINSVFWSTFRWLDETPTGRIIARCTQDIRAIDGTVPSHLLMVINLVMSCLVNLGAIVLFTPIFIFPGLAVGIAGALMGNWYLRAQLSIKREMSNARSPLLSHFNAAMHGLVSIRAYGAQHAFREESLKRIDHYSRIAHTSWNLNRWIGLRMDLLGAIFVALLAFYQIYVQTRSAATTGFSLNMAVGFCGMIFYLIRIYNTFEVESNSLERIQGYLDIDHEPKPSEGGKPPASWPTSGDLRVEELSARYSATGPKVLHNLSFHIQSGEHIGVVGRTGSGKSSLTLALLRCILTEGTVFYDGIPVQSINLDALRSSITIIPQTPELLSGTLRQNLDPFEQNDDAVLNDALRSAGLFSLQEEAGESYLTLDSSIAGGGGNLSIGQRQIIALSRAMVRGSKLLILDEATSAIDYKTDAIIQRSLRTQLGPDTTVITVAHRLQTIMDADRIMVLDGGHIVEFDSPKVLLQRTNGVFKALVDGSEDKEALYELQESTTKS</sequence>
<feature type="compositionally biased region" description="Basic and acidic residues" evidence="9">
    <location>
        <begin position="961"/>
        <end position="980"/>
    </location>
</feature>
<dbReference type="FunFam" id="1.20.1560.10:FF:000013">
    <property type="entry name" value="ABC transporter C family member 2"/>
    <property type="match status" value="1"/>
</dbReference>
<feature type="transmembrane region" description="Helical" evidence="10">
    <location>
        <begin position="155"/>
        <end position="172"/>
    </location>
</feature>
<feature type="transmembrane region" description="Helical" evidence="10">
    <location>
        <begin position="122"/>
        <end position="143"/>
    </location>
</feature>
<evidence type="ECO:0008006" key="15">
    <source>
        <dbReference type="Google" id="ProtNLM"/>
    </source>
</evidence>
<dbReference type="EMBL" id="KN817577">
    <property type="protein sequence ID" value="KJA19505.1"/>
    <property type="molecule type" value="Genomic_DNA"/>
</dbReference>
<evidence type="ECO:0000256" key="10">
    <source>
        <dbReference type="SAM" id="Phobius"/>
    </source>
</evidence>
<dbReference type="InterPro" id="IPR003593">
    <property type="entry name" value="AAA+_ATPase"/>
</dbReference>
<dbReference type="CDD" id="cd03250">
    <property type="entry name" value="ABCC_MRP_domain1"/>
    <property type="match status" value="1"/>
</dbReference>
<dbReference type="GO" id="GO:0016887">
    <property type="term" value="F:ATP hydrolysis activity"/>
    <property type="evidence" value="ECO:0007669"/>
    <property type="project" value="InterPro"/>
</dbReference>
<evidence type="ECO:0000256" key="8">
    <source>
        <dbReference type="ARBA" id="ARBA00023136"/>
    </source>
</evidence>
<dbReference type="SUPFAM" id="SSF52540">
    <property type="entry name" value="P-loop containing nucleoside triphosphate hydrolases"/>
    <property type="match status" value="2"/>
</dbReference>
<feature type="region of interest" description="Disordered" evidence="9">
    <location>
        <begin position="396"/>
        <end position="479"/>
    </location>
</feature>
<dbReference type="GO" id="GO:0005524">
    <property type="term" value="F:ATP binding"/>
    <property type="evidence" value="ECO:0007669"/>
    <property type="project" value="UniProtKB-KW"/>
</dbReference>
<feature type="transmembrane region" description="Helical" evidence="10">
    <location>
        <begin position="305"/>
        <end position="333"/>
    </location>
</feature>
<evidence type="ECO:0000313" key="14">
    <source>
        <dbReference type="Proteomes" id="UP000054270"/>
    </source>
</evidence>
<feature type="domain" description="ABC transporter" evidence="11">
    <location>
        <begin position="1339"/>
        <end position="1576"/>
    </location>
</feature>
<evidence type="ECO:0000259" key="11">
    <source>
        <dbReference type="PROSITE" id="PS50893"/>
    </source>
</evidence>
<feature type="domain" description="ABC transporter" evidence="11">
    <location>
        <begin position="731"/>
        <end position="959"/>
    </location>
</feature>
<dbReference type="InterPro" id="IPR027417">
    <property type="entry name" value="P-loop_NTPase"/>
</dbReference>
<dbReference type="GO" id="GO:0140359">
    <property type="term" value="F:ABC-type transporter activity"/>
    <property type="evidence" value="ECO:0007669"/>
    <property type="project" value="InterPro"/>
</dbReference>
<feature type="transmembrane region" description="Helical" evidence="10">
    <location>
        <begin position="20"/>
        <end position="43"/>
    </location>
</feature>
<evidence type="ECO:0000259" key="12">
    <source>
        <dbReference type="PROSITE" id="PS50929"/>
    </source>
</evidence>
<gene>
    <name evidence="13" type="ORF">HYPSUDRAFT_44271</name>
</gene>
<dbReference type="CDD" id="cd18596">
    <property type="entry name" value="ABC_6TM_VMR1_D1_like"/>
    <property type="match status" value="1"/>
</dbReference>
<feature type="compositionally biased region" description="Basic and acidic residues" evidence="9">
    <location>
        <begin position="467"/>
        <end position="476"/>
    </location>
</feature>
<feature type="transmembrane region" description="Helical" evidence="10">
    <location>
        <begin position="530"/>
        <end position="550"/>
    </location>
</feature>
<dbReference type="Proteomes" id="UP000054270">
    <property type="component" value="Unassembled WGS sequence"/>
</dbReference>
<evidence type="ECO:0000256" key="2">
    <source>
        <dbReference type="ARBA" id="ARBA00022448"/>
    </source>
</evidence>
<dbReference type="InterPro" id="IPR017871">
    <property type="entry name" value="ABC_transporter-like_CS"/>
</dbReference>
<organism evidence="13 14">
    <name type="scientific">Hypholoma sublateritium (strain FD-334 SS-4)</name>
    <dbReference type="NCBI Taxonomy" id="945553"/>
    <lineage>
        <taxon>Eukaryota</taxon>
        <taxon>Fungi</taxon>
        <taxon>Dikarya</taxon>
        <taxon>Basidiomycota</taxon>
        <taxon>Agaricomycotina</taxon>
        <taxon>Agaricomycetes</taxon>
        <taxon>Agaricomycetidae</taxon>
        <taxon>Agaricales</taxon>
        <taxon>Agaricineae</taxon>
        <taxon>Strophariaceae</taxon>
        <taxon>Hypholoma</taxon>
    </lineage>
</organism>
<feature type="transmembrane region" description="Helical" evidence="10">
    <location>
        <begin position="506"/>
        <end position="524"/>
    </location>
</feature>
<dbReference type="SUPFAM" id="SSF90123">
    <property type="entry name" value="ABC transporter transmembrane region"/>
    <property type="match status" value="2"/>
</dbReference>
<feature type="transmembrane region" description="Helical" evidence="10">
    <location>
        <begin position="1139"/>
        <end position="1157"/>
    </location>
</feature>
<dbReference type="SMART" id="SM00382">
    <property type="entry name" value="AAA"/>
    <property type="match status" value="2"/>
</dbReference>
<dbReference type="CDD" id="cd18604">
    <property type="entry name" value="ABC_6TM_VMR1_D2_like"/>
    <property type="match status" value="1"/>
</dbReference>
<feature type="domain" description="ABC transmembrane type-1" evidence="12">
    <location>
        <begin position="306"/>
        <end position="673"/>
    </location>
</feature>
<dbReference type="FunFam" id="3.40.50.300:FF:000838">
    <property type="entry name" value="ABC multidrug transporter (Eurofung)"/>
    <property type="match status" value="1"/>
</dbReference>
<name>A0A0D2PHF5_HYPSF</name>
<comment type="subcellular location">
    <subcellularLocation>
        <location evidence="1">Membrane</location>
        <topology evidence="1">Multi-pass membrane protein</topology>
    </subcellularLocation>
</comment>
<feature type="domain" description="ABC transmembrane type-1" evidence="12">
    <location>
        <begin position="1023"/>
        <end position="1302"/>
    </location>
</feature>
<reference evidence="14" key="1">
    <citation type="submission" date="2014-04" db="EMBL/GenBank/DDBJ databases">
        <title>Evolutionary Origins and Diversification of the Mycorrhizal Mutualists.</title>
        <authorList>
            <consortium name="DOE Joint Genome Institute"/>
            <consortium name="Mycorrhizal Genomics Consortium"/>
            <person name="Kohler A."/>
            <person name="Kuo A."/>
            <person name="Nagy L.G."/>
            <person name="Floudas D."/>
            <person name="Copeland A."/>
            <person name="Barry K.W."/>
            <person name="Cichocki N."/>
            <person name="Veneault-Fourrey C."/>
            <person name="LaButti K."/>
            <person name="Lindquist E.A."/>
            <person name="Lipzen A."/>
            <person name="Lundell T."/>
            <person name="Morin E."/>
            <person name="Murat C."/>
            <person name="Riley R."/>
            <person name="Ohm R."/>
            <person name="Sun H."/>
            <person name="Tunlid A."/>
            <person name="Henrissat B."/>
            <person name="Grigoriev I.V."/>
            <person name="Hibbett D.S."/>
            <person name="Martin F."/>
        </authorList>
    </citation>
    <scope>NUCLEOTIDE SEQUENCE [LARGE SCALE GENOMIC DNA]</scope>
    <source>
        <strain evidence="14">FD-334 SS-4</strain>
    </source>
</reference>
<evidence type="ECO:0000256" key="6">
    <source>
        <dbReference type="ARBA" id="ARBA00022840"/>
    </source>
</evidence>
<dbReference type="OMA" id="KDHDLEM"/>
<dbReference type="InterPro" id="IPR011527">
    <property type="entry name" value="ABC1_TM_dom"/>
</dbReference>
<dbReference type="GO" id="GO:0016020">
    <property type="term" value="C:membrane"/>
    <property type="evidence" value="ECO:0007669"/>
    <property type="project" value="UniProtKB-SubCell"/>
</dbReference>
<keyword evidence="3 10" id="KW-0812">Transmembrane</keyword>
<evidence type="ECO:0000256" key="9">
    <source>
        <dbReference type="SAM" id="MobiDB-lite"/>
    </source>
</evidence>
<accession>A0A0D2PHF5</accession>
<keyword evidence="2" id="KW-0813">Transport</keyword>
<keyword evidence="7 10" id="KW-1133">Transmembrane helix</keyword>
<dbReference type="PROSITE" id="PS00211">
    <property type="entry name" value="ABC_TRANSPORTER_1"/>
    <property type="match status" value="1"/>
</dbReference>
<evidence type="ECO:0000256" key="7">
    <source>
        <dbReference type="ARBA" id="ARBA00022989"/>
    </source>
</evidence>
<evidence type="ECO:0000313" key="13">
    <source>
        <dbReference type="EMBL" id="KJA19505.1"/>
    </source>
</evidence>
<protein>
    <recommendedName>
        <fullName evidence="15">P-loop containing nucleoside triphosphate hydrolase protein</fullName>
    </recommendedName>
</protein>
<dbReference type="Gene3D" id="3.40.50.300">
    <property type="entry name" value="P-loop containing nucleotide triphosphate hydrolases"/>
    <property type="match status" value="2"/>
</dbReference>
<evidence type="ECO:0000256" key="5">
    <source>
        <dbReference type="ARBA" id="ARBA00022741"/>
    </source>
</evidence>
<dbReference type="InterPro" id="IPR003439">
    <property type="entry name" value="ABC_transporter-like_ATP-bd"/>
</dbReference>
<dbReference type="Pfam" id="PF00664">
    <property type="entry name" value="ABC_membrane"/>
    <property type="match status" value="2"/>
</dbReference>
<feature type="compositionally biased region" description="Polar residues" evidence="9">
    <location>
        <begin position="436"/>
        <end position="448"/>
    </location>
</feature>
<dbReference type="InterPro" id="IPR050173">
    <property type="entry name" value="ABC_transporter_C-like"/>
</dbReference>
<feature type="transmembrane region" description="Helical" evidence="10">
    <location>
        <begin position="192"/>
        <end position="210"/>
    </location>
</feature>
<evidence type="ECO:0000256" key="1">
    <source>
        <dbReference type="ARBA" id="ARBA00004141"/>
    </source>
</evidence>
<dbReference type="STRING" id="945553.A0A0D2PHF5"/>
<feature type="transmembrane region" description="Helical" evidence="10">
    <location>
        <begin position="1062"/>
        <end position="1085"/>
    </location>
</feature>
<feature type="transmembrane region" description="Helical" evidence="10">
    <location>
        <begin position="1251"/>
        <end position="1268"/>
    </location>
</feature>
<dbReference type="PROSITE" id="PS50893">
    <property type="entry name" value="ABC_TRANSPORTER_2"/>
    <property type="match status" value="2"/>
</dbReference>
<dbReference type="InterPro" id="IPR036640">
    <property type="entry name" value="ABC1_TM_sf"/>
</dbReference>
<feature type="transmembrane region" description="Helical" evidence="10">
    <location>
        <begin position="89"/>
        <end position="110"/>
    </location>
</feature>
<feature type="transmembrane region" description="Helical" evidence="10">
    <location>
        <begin position="345"/>
        <end position="361"/>
    </location>
</feature>
<feature type="region of interest" description="Disordered" evidence="9">
    <location>
        <begin position="959"/>
        <end position="983"/>
    </location>
</feature>
<dbReference type="Gene3D" id="1.20.1560.10">
    <property type="entry name" value="ABC transporter type 1, transmembrane domain"/>
    <property type="match status" value="2"/>
</dbReference>
<dbReference type="OrthoDB" id="6500128at2759"/>
<keyword evidence="6" id="KW-0067">ATP-binding</keyword>
<keyword evidence="5" id="KW-0547">Nucleotide-binding</keyword>
<evidence type="ECO:0000256" key="4">
    <source>
        <dbReference type="ARBA" id="ARBA00022737"/>
    </source>
</evidence>
<keyword evidence="14" id="KW-1185">Reference proteome</keyword>
<keyword evidence="8 10" id="KW-0472">Membrane</keyword>
<dbReference type="PROSITE" id="PS50929">
    <property type="entry name" value="ABC_TM1F"/>
    <property type="match status" value="2"/>
</dbReference>
<evidence type="ECO:0000256" key="3">
    <source>
        <dbReference type="ARBA" id="ARBA00022692"/>
    </source>
</evidence>
<feature type="transmembrane region" description="Helical" evidence="10">
    <location>
        <begin position="1163"/>
        <end position="1182"/>
    </location>
</feature>
<dbReference type="PANTHER" id="PTHR24223:SF356">
    <property type="entry name" value="ATP-BINDING CASSETTE TRANSPORTER ABC4"/>
    <property type="match status" value="1"/>
</dbReference>
<proteinExistence type="predicted"/>
<feature type="transmembrane region" description="Helical" evidence="10">
    <location>
        <begin position="1274"/>
        <end position="1295"/>
    </location>
</feature>